<feature type="domain" description="Peptidase S1" evidence="7">
    <location>
        <begin position="2092"/>
        <end position="2340"/>
    </location>
</feature>
<keyword evidence="4" id="KW-1015">Disulfide bond</keyword>
<keyword evidence="2 5" id="KW-0378">Hydrolase</keyword>
<feature type="domain" description="Peptidase S1" evidence="7">
    <location>
        <begin position="676"/>
        <end position="912"/>
    </location>
</feature>
<keyword evidence="9" id="KW-1185">Reference proteome</keyword>
<dbReference type="InterPro" id="IPR043504">
    <property type="entry name" value="Peptidase_S1_PA_chymotrypsin"/>
</dbReference>
<evidence type="ECO:0000256" key="5">
    <source>
        <dbReference type="RuleBase" id="RU363034"/>
    </source>
</evidence>
<name>A0AAU9WNU5_9CNID</name>
<dbReference type="Pfam" id="PF00754">
    <property type="entry name" value="F5_F8_type_C"/>
    <property type="match status" value="2"/>
</dbReference>
<dbReference type="GO" id="GO:0006508">
    <property type="term" value="P:proteolysis"/>
    <property type="evidence" value="ECO:0007669"/>
    <property type="project" value="UniProtKB-KW"/>
</dbReference>
<dbReference type="PROSITE" id="PS01285">
    <property type="entry name" value="FA58C_1"/>
    <property type="match status" value="2"/>
</dbReference>
<feature type="domain" description="Peptidase S1" evidence="7">
    <location>
        <begin position="1860"/>
        <end position="2098"/>
    </location>
</feature>
<feature type="domain" description="Peptidase S1" evidence="7">
    <location>
        <begin position="159"/>
        <end position="402"/>
    </location>
</feature>
<dbReference type="InterPro" id="IPR001314">
    <property type="entry name" value="Peptidase_S1A"/>
</dbReference>
<dbReference type="PROSITE" id="PS00134">
    <property type="entry name" value="TRYPSIN_HIS"/>
    <property type="match status" value="2"/>
</dbReference>
<dbReference type="SUPFAM" id="SSF50494">
    <property type="entry name" value="Trypsin-like serine proteases"/>
    <property type="match status" value="8"/>
</dbReference>
<dbReference type="SMART" id="SM00020">
    <property type="entry name" value="Tryp_SPc"/>
    <property type="match status" value="8"/>
</dbReference>
<dbReference type="FunFam" id="2.40.10.10:FF:000116">
    <property type="entry name" value="Serine protease P16"/>
    <property type="match status" value="1"/>
</dbReference>
<dbReference type="InterPro" id="IPR018114">
    <property type="entry name" value="TRYPSIN_HIS"/>
</dbReference>
<accession>A0AAU9WNU5</accession>
<proteinExistence type="predicted"/>
<dbReference type="PRINTS" id="PR00722">
    <property type="entry name" value="CHYMOTRYPSIN"/>
</dbReference>
<reference evidence="8 9" key="1">
    <citation type="submission" date="2022-05" db="EMBL/GenBank/DDBJ databases">
        <authorList>
            <consortium name="Genoscope - CEA"/>
            <person name="William W."/>
        </authorList>
    </citation>
    <scope>NUCLEOTIDE SEQUENCE [LARGE SCALE GENOMIC DNA]</scope>
</reference>
<dbReference type="EMBL" id="CALNXJ010000017">
    <property type="protein sequence ID" value="CAH3120208.1"/>
    <property type="molecule type" value="Genomic_DNA"/>
</dbReference>
<organism evidence="8 9">
    <name type="scientific">Pocillopora meandrina</name>
    <dbReference type="NCBI Taxonomy" id="46732"/>
    <lineage>
        <taxon>Eukaryota</taxon>
        <taxon>Metazoa</taxon>
        <taxon>Cnidaria</taxon>
        <taxon>Anthozoa</taxon>
        <taxon>Hexacorallia</taxon>
        <taxon>Scleractinia</taxon>
        <taxon>Astrocoeniina</taxon>
        <taxon>Pocilloporidae</taxon>
        <taxon>Pocillopora</taxon>
    </lineage>
</organism>
<dbReference type="Gene3D" id="2.40.10.10">
    <property type="entry name" value="Trypsin-like serine proteases"/>
    <property type="match status" value="8"/>
</dbReference>
<dbReference type="PROSITE" id="PS50240">
    <property type="entry name" value="TRYPSIN_DOM"/>
    <property type="match status" value="8"/>
</dbReference>
<feature type="domain" description="Peptidase S1" evidence="7">
    <location>
        <begin position="1603"/>
        <end position="1843"/>
    </location>
</feature>
<keyword evidence="1 5" id="KW-0645">Protease</keyword>
<dbReference type="PROSITE" id="PS50022">
    <property type="entry name" value="FA58C_3"/>
    <property type="match status" value="2"/>
</dbReference>
<dbReference type="SMART" id="SM00231">
    <property type="entry name" value="FA58C"/>
    <property type="match status" value="2"/>
</dbReference>
<dbReference type="InterPro" id="IPR008979">
    <property type="entry name" value="Galactose-bd-like_sf"/>
</dbReference>
<dbReference type="CDD" id="cd00190">
    <property type="entry name" value="Tryp_SPc"/>
    <property type="match status" value="8"/>
</dbReference>
<evidence type="ECO:0000256" key="2">
    <source>
        <dbReference type="ARBA" id="ARBA00022801"/>
    </source>
</evidence>
<dbReference type="PROSITE" id="PS01286">
    <property type="entry name" value="FA58C_2"/>
    <property type="match status" value="2"/>
</dbReference>
<dbReference type="Gene3D" id="2.60.120.260">
    <property type="entry name" value="Galactose-binding domain-like"/>
    <property type="match status" value="2"/>
</dbReference>
<dbReference type="FunFam" id="2.40.10.10:FF:000003">
    <property type="entry name" value="Transmembrane serine protease 3"/>
    <property type="match status" value="5"/>
</dbReference>
<dbReference type="InterPro" id="IPR033116">
    <property type="entry name" value="TRYPSIN_SER"/>
</dbReference>
<dbReference type="CDD" id="cd00057">
    <property type="entry name" value="FA58C"/>
    <property type="match status" value="2"/>
</dbReference>
<evidence type="ECO:0000259" key="7">
    <source>
        <dbReference type="PROSITE" id="PS50240"/>
    </source>
</evidence>
<dbReference type="Pfam" id="PF00089">
    <property type="entry name" value="Trypsin"/>
    <property type="match status" value="8"/>
</dbReference>
<dbReference type="SUPFAM" id="SSF49785">
    <property type="entry name" value="Galactose-binding domain-like"/>
    <property type="match status" value="2"/>
</dbReference>
<dbReference type="Proteomes" id="UP001159428">
    <property type="component" value="Unassembled WGS sequence"/>
</dbReference>
<sequence>MQTFWIQEAAITASSIRDNAHDPAQARLHGNGAWMPLIQDANQFLQIDFENEANVSAVAIQGHPTSDFWVSKYSLSFSKDGKLWDDISEVLFMRSSGSRHEVKTTQLKELKMARFLRIKPTEWNCAIALRTEIYGCMRDFPKCGSRRQDEIYHSRQKRVVGGDIAKPNSWPWQVELLENGTKHWCGGSIIHPQWIITAAHCVDEIYSSAPKEIRVGEHNSKVLEGYEEVIEGDRFYIHPGFKHNRPTTVSAGDYDFALYRLKRPVTFYSRVGPVCLPKEDSTISDEVGRMCVLTGWGHTQENGNFSDILRENEVPLVSFEECNKEDSYNGNIKERYMCAGYPEGGKDACQGDSGGPLVCQDGAGKWVLAGVVTWGVGCARPQKYGVYADVRRFLPFIESTIYGYPQCGIRPFPSLMSRIVVEREARPNSWPWQVDFLVNGTSHYCGGSLIDPLWVVTSAHCFYVYTKPDQWQVRVGEHNETKFEGYEEMIDIENIIVHPGFIIGDAKHPGDYDIAIVKLKRPAVFHKLVHAICLPDMDTGLPTGKSCFATGWGKQDENAAEYSDVLREVEVNLVSKEVCNSNISYDGIIHERYFCAGVEAGGKDSCRGDSGGPLACPKDDGSFTLTGIVSWGDGCASADKYGVYLDVRYMLPFIESTLHGYPSCGVRPVPSPSSRIVGGLEAHPNTWPWQVALFVDGTSHYCGGSLIDPSWVVTSGHCFYYIPQVDWWHVRVGEHNATKFEGYEEKIEIEYVTIHPGLDPYFEDYDIALVKLKRPAVFHSRVHSICLPDMDTTFPTGKSCFATGWGNQEENATEYSDVLREVEVNLVSKEVCNSNISYNGTIHERYLCAGFQGGGKDSCGGDSGGPLACQNEDGRFVLTGVVSWGEGCARPNKYGVYLDVRYMLPFIEGTLYGHPKCGTRYLSSERSPALSHNEARPNSWPWQVELLFKDRHACSGSLINRHWILTSATCVNTSHSTDSWMVRLGEHDRTVIEGYEESIKVKEIYTSAKQHVTLLKLKRKAVLHKRVLPICLPEDDANVIVNSSCYVTSWQFANKDGNFTDVLNEAQVEIAPFQDCNASYNGKLSEYEVCANFTRGKAQGCNVERGAPLVCPGIDGRFVLTGVASAEDGCSNAGQYGVFLDVKMMLPFINDAISMIQYPDNAATFGEASILFPEETLGSTCNSSLGMQTFWIQEAAITASSIRDSAHDPAQARLHGNGAWMPLIQNANQFLQIDFENEANVSAVAIQGHPTNDFWVSKYSLSFSKDGKLWDNISEVFDGSESRHEVKTTRLEELKMARFLRIKPTEWNDAIALRTEIYGCMGDFPKCGSRRQDEIHHSRQKRVVGGNIAKPNSWPWQVELLENGTKHWCGGSIIHPQWIITAAHCVDEIYSSAPKEIRIGEHNSKVLEGYEEIIEGDRFYIHPGFKHDRPTMVSAGDYDFALYRLKRPVTFYSRVGPVCLPKEDSTISDEVGRMCFVTGWGHTQENGNFSDILRENEVPLVSFEECNKEDSYNGYIKERYMCAGYPEGEKDACQGDSGGPLVCQDGTGKWVLAGVVTWGVGCARPQKYGVYADVRRFLPFIESTIYGYPQCGIRPFPSLMSRIVGGHEARPNSWPWQVDFLVNGTSHYCGGSLIDPLWVVTSAHCFYVYTKPDQWQVRVGEHNETKFEGYEEMIDIENIVVHPGFIIGDAKHPGDYDIAIVKLKRPAVFHKLVHAICLPDMDISLPTGKSCFATGWGKQDENAAEYSDVLREVEVNLVSKEVCNSNISYDGIIHERYFCAGVEAGGKDSCVGDSGGPLACPKDDGSFILTGIVSWGEGCARADKYGVYLDVRYMLPFIESTLHGYPSCGVRPVPSSSSRIVGGLEARPNTWPWQVDLLVNGTSHYCGGSLIDPSWVVTSGHCFYFFPQVDWWHVRVGEHNETKFEGYEERIEIEHVTVHPGLNLSYGPGDYDIALVKLKRPAVFHSRVHSICLPDMDTTFPTGKSCFATGWGRQEENATEYSDVLREVEVNLVSKEVCNSNISYNGAIHERYLCAGFQGGGKDSCGGDSGGPLACQNEDGRFVLTGVVSWGEGCARPNKYGVYLDVRYMLPFIEGTLYGHPKCGTRFLSSESSPALSHNEARPNSWPWQVEVLFKDKHACSGSLIDRHWILTSATCVNTSHNTDNWMVRLGEHNRTVIEGYEESIKVKEIYTSAKHHVTLLKMKREAVLHKRVLPICLPEDDANVSVNSSCYVTSWHSANKDGNFTDVLNEAQVEIAPFQDCNASYSGKLSEYEKCANFTRGKRRGCNVERGALLVCPGIDGRFVLTGVASAEDGCSNAGQYDVFIDVKMMLSFINMTISAN</sequence>
<dbReference type="PROSITE" id="PS00135">
    <property type="entry name" value="TRYPSIN_SER"/>
    <property type="match status" value="6"/>
</dbReference>
<gene>
    <name evidence="8" type="ORF">PMEA_00008131</name>
</gene>
<evidence type="ECO:0000259" key="6">
    <source>
        <dbReference type="PROSITE" id="PS50022"/>
    </source>
</evidence>
<dbReference type="InterPro" id="IPR000421">
    <property type="entry name" value="FA58C"/>
</dbReference>
<dbReference type="PANTHER" id="PTHR24252">
    <property type="entry name" value="ACROSIN-RELATED"/>
    <property type="match status" value="1"/>
</dbReference>
<comment type="caution">
    <text evidence="8">The sequence shown here is derived from an EMBL/GenBank/DDBJ whole genome shotgun (WGS) entry which is preliminary data.</text>
</comment>
<evidence type="ECO:0000313" key="9">
    <source>
        <dbReference type="Proteomes" id="UP001159428"/>
    </source>
</evidence>
<feature type="domain" description="Peptidase S1" evidence="7">
    <location>
        <begin position="906"/>
        <end position="1154"/>
    </location>
</feature>
<dbReference type="InterPro" id="IPR009003">
    <property type="entry name" value="Peptidase_S1_PA"/>
</dbReference>
<evidence type="ECO:0000256" key="1">
    <source>
        <dbReference type="ARBA" id="ARBA00022670"/>
    </source>
</evidence>
<feature type="domain" description="F5/8 type C" evidence="6">
    <location>
        <begin position="1181"/>
        <end position="1320"/>
    </location>
</feature>
<protein>
    <submittedName>
        <fullName evidence="8">Uncharacterized protein</fullName>
    </submittedName>
</protein>
<dbReference type="FunFam" id="2.60.120.260:FF:000016">
    <property type="entry name" value="Contactin-associated protein-like 4 isoform 1"/>
    <property type="match status" value="2"/>
</dbReference>
<evidence type="ECO:0000256" key="3">
    <source>
        <dbReference type="ARBA" id="ARBA00022825"/>
    </source>
</evidence>
<dbReference type="PANTHER" id="PTHR24252:SF7">
    <property type="entry name" value="HYALIN"/>
    <property type="match status" value="1"/>
</dbReference>
<evidence type="ECO:0000256" key="4">
    <source>
        <dbReference type="ARBA" id="ARBA00023157"/>
    </source>
</evidence>
<keyword evidence="3 5" id="KW-0720">Serine protease</keyword>
<feature type="domain" description="Peptidase S1" evidence="7">
    <location>
        <begin position="419"/>
        <end position="659"/>
    </location>
</feature>
<feature type="domain" description="Peptidase S1" evidence="7">
    <location>
        <begin position="1343"/>
        <end position="1586"/>
    </location>
</feature>
<dbReference type="InterPro" id="IPR001254">
    <property type="entry name" value="Trypsin_dom"/>
</dbReference>
<feature type="domain" description="F5/8 type C" evidence="6">
    <location>
        <begin position="1"/>
        <end position="136"/>
    </location>
</feature>
<dbReference type="GO" id="GO:0004252">
    <property type="term" value="F:serine-type endopeptidase activity"/>
    <property type="evidence" value="ECO:0007669"/>
    <property type="project" value="InterPro"/>
</dbReference>
<evidence type="ECO:0000313" key="8">
    <source>
        <dbReference type="EMBL" id="CAH3120208.1"/>
    </source>
</evidence>